<sequence>MYPIVSLALLTTLAALTQGQRITTIQLEGVQYFVSRMNPYSPELNWFLAYQYCRSIGLQLASFETKEKADYFMEYLRNAGYSKYDFWTSGNRLGTDMFLWMSTGLPFNVTFNYMKGDQDSDPLSTSLTHGPQPITRKKRGDSGASNGCVAMKKPELEWDTDDCTAVKDFICEQTRCYYYNYGSIPVSTAQGRSQKMRKSSVPPFSSSSYASSAATGTTPPYSTPRKTPVTTPRREFISSTSSEATSTTEQEEHTARVQPQVQHEEHAVRIQEDPKQQQVQHEEPQVSNEAEAHASEIQHEEVQHVPKVHEENQEDYHYTTSESGEEYNTNAEPEQTTPGVSEETNELQIIRDSSRGMTHDMGEAFPWPWARNIMLEKPKPRTLSPELEK</sequence>
<dbReference type="SUPFAM" id="SSF56436">
    <property type="entry name" value="C-type lectin-like"/>
    <property type="match status" value="1"/>
</dbReference>
<dbReference type="InterPro" id="IPR016187">
    <property type="entry name" value="CTDL_fold"/>
</dbReference>
<dbReference type="Gene3D" id="3.10.100.10">
    <property type="entry name" value="Mannose-Binding Protein A, subunit A"/>
    <property type="match status" value="1"/>
</dbReference>
<dbReference type="AlphaFoldDB" id="A0A9P0CCU5"/>
<keyword evidence="5" id="KW-1185">Reference proteome</keyword>
<accession>A0A9P0CCU5</accession>
<dbReference type="EMBL" id="OU963871">
    <property type="protein sequence ID" value="CAH0761993.1"/>
    <property type="molecule type" value="Genomic_DNA"/>
</dbReference>
<evidence type="ECO:0000256" key="1">
    <source>
        <dbReference type="SAM" id="MobiDB-lite"/>
    </source>
</evidence>
<organism evidence="4 5">
    <name type="scientific">Bemisia tabaci</name>
    <name type="common">Sweetpotato whitefly</name>
    <name type="synonym">Aleurodes tabaci</name>
    <dbReference type="NCBI Taxonomy" id="7038"/>
    <lineage>
        <taxon>Eukaryota</taxon>
        <taxon>Metazoa</taxon>
        <taxon>Ecdysozoa</taxon>
        <taxon>Arthropoda</taxon>
        <taxon>Hexapoda</taxon>
        <taxon>Insecta</taxon>
        <taxon>Pterygota</taxon>
        <taxon>Neoptera</taxon>
        <taxon>Paraneoptera</taxon>
        <taxon>Hemiptera</taxon>
        <taxon>Sternorrhyncha</taxon>
        <taxon>Aleyrodoidea</taxon>
        <taxon>Aleyrodidae</taxon>
        <taxon>Aleyrodinae</taxon>
        <taxon>Bemisia</taxon>
    </lineage>
</organism>
<dbReference type="Proteomes" id="UP001152759">
    <property type="component" value="Chromosome 10"/>
</dbReference>
<dbReference type="InterPro" id="IPR001304">
    <property type="entry name" value="C-type_lectin-like"/>
</dbReference>
<feature type="compositionally biased region" description="Basic and acidic residues" evidence="1">
    <location>
        <begin position="262"/>
        <end position="317"/>
    </location>
</feature>
<feature type="compositionally biased region" description="Polar residues" evidence="1">
    <location>
        <begin position="318"/>
        <end position="339"/>
    </location>
</feature>
<feature type="compositionally biased region" description="Low complexity" evidence="1">
    <location>
        <begin position="199"/>
        <end position="248"/>
    </location>
</feature>
<feature type="chain" id="PRO_5040156805" description="C-type lectin domain-containing protein" evidence="2">
    <location>
        <begin position="20"/>
        <end position="389"/>
    </location>
</feature>
<reference evidence="4" key="1">
    <citation type="submission" date="2021-12" db="EMBL/GenBank/DDBJ databases">
        <authorList>
            <person name="King R."/>
        </authorList>
    </citation>
    <scope>NUCLEOTIDE SEQUENCE</scope>
</reference>
<keyword evidence="2" id="KW-0732">Signal</keyword>
<evidence type="ECO:0000256" key="2">
    <source>
        <dbReference type="SAM" id="SignalP"/>
    </source>
</evidence>
<evidence type="ECO:0000313" key="5">
    <source>
        <dbReference type="Proteomes" id="UP001152759"/>
    </source>
</evidence>
<feature type="domain" description="C-type lectin" evidence="3">
    <location>
        <begin position="20"/>
        <end position="172"/>
    </location>
</feature>
<feature type="region of interest" description="Disordered" evidence="1">
    <location>
        <begin position="189"/>
        <end position="345"/>
    </location>
</feature>
<dbReference type="Pfam" id="PF00059">
    <property type="entry name" value="Lectin_C"/>
    <property type="match status" value="1"/>
</dbReference>
<gene>
    <name evidence="4" type="ORF">BEMITA_LOCUS2180</name>
</gene>
<dbReference type="SMART" id="SM00034">
    <property type="entry name" value="CLECT"/>
    <property type="match status" value="1"/>
</dbReference>
<feature type="signal peptide" evidence="2">
    <location>
        <begin position="1"/>
        <end position="19"/>
    </location>
</feature>
<dbReference type="KEGG" id="btab:109038300"/>
<dbReference type="CDD" id="cd00037">
    <property type="entry name" value="CLECT"/>
    <property type="match status" value="1"/>
</dbReference>
<evidence type="ECO:0000259" key="3">
    <source>
        <dbReference type="SMART" id="SM00034"/>
    </source>
</evidence>
<feature type="region of interest" description="Disordered" evidence="1">
    <location>
        <begin position="122"/>
        <end position="146"/>
    </location>
</feature>
<evidence type="ECO:0000313" key="4">
    <source>
        <dbReference type="EMBL" id="CAH0761993.1"/>
    </source>
</evidence>
<name>A0A9P0CCU5_BEMTA</name>
<proteinExistence type="predicted"/>
<dbReference type="InterPro" id="IPR016186">
    <property type="entry name" value="C-type_lectin-like/link_sf"/>
</dbReference>
<protein>
    <recommendedName>
        <fullName evidence="3">C-type lectin domain-containing protein</fullName>
    </recommendedName>
</protein>